<evidence type="ECO:0000256" key="8">
    <source>
        <dbReference type="ARBA" id="ARBA00040531"/>
    </source>
</evidence>
<feature type="compositionally biased region" description="Low complexity" evidence="11">
    <location>
        <begin position="298"/>
        <end position="310"/>
    </location>
</feature>
<dbReference type="Gene3D" id="3.30.70.330">
    <property type="match status" value="1"/>
</dbReference>
<evidence type="ECO:0000256" key="11">
    <source>
        <dbReference type="SAM" id="MobiDB-lite"/>
    </source>
</evidence>
<evidence type="ECO:0000259" key="12">
    <source>
        <dbReference type="PROSITE" id="PS50102"/>
    </source>
</evidence>
<dbReference type="AlphaFoldDB" id="A0A7S1J658"/>
<proteinExistence type="predicted"/>
<feature type="region of interest" description="Disordered" evidence="11">
    <location>
        <begin position="296"/>
        <end position="322"/>
    </location>
</feature>
<sequence>MQNFVKGAQANPTAVLQIASKDAVLVVHIGACGGIPTRVAELLNDQQVLKVGSGVARDLQELCEQHPQLHPHPWYVDFAAIGPFLGYKVCGLKTMSRLFGLEVPNSQRIATSDWAKSPLSESQLGYAACDAVLGLWLLGELWSRHADGAPILDWASMFANTPGVRQLLQLPDSHWPPSMQESVQAQKVEEAERARKAQERKEQKRVQDAERKRAAAAVPSERIGIFNLPFTTTAAELEDLVVTQAGKLDVEMTYRPNGDFRGCAYVVFDTVENATRAIDALQGLAVGTQAIDVRFATKPEPGGPKQPKQGSNRAISPARVPG</sequence>
<evidence type="ECO:0000256" key="7">
    <source>
        <dbReference type="ARBA" id="ARBA00023242"/>
    </source>
</evidence>
<dbReference type="InterPro" id="IPR002562">
    <property type="entry name" value="3'-5'_exonuclease_dom"/>
</dbReference>
<keyword evidence="2" id="KW-0540">Nuclease</keyword>
<dbReference type="InterPro" id="IPR036397">
    <property type="entry name" value="RNaseH_sf"/>
</dbReference>
<dbReference type="InterPro" id="IPR035979">
    <property type="entry name" value="RBD_domain_sf"/>
</dbReference>
<keyword evidence="10" id="KW-0694">RNA-binding</keyword>
<dbReference type="GO" id="GO:0005634">
    <property type="term" value="C:nucleus"/>
    <property type="evidence" value="ECO:0007669"/>
    <property type="project" value="UniProtKB-SubCell"/>
</dbReference>
<dbReference type="PANTHER" id="PTHR13620">
    <property type="entry name" value="3-5 EXONUCLEASE"/>
    <property type="match status" value="1"/>
</dbReference>
<dbReference type="Pfam" id="PF01612">
    <property type="entry name" value="DNA_pol_A_exo1"/>
    <property type="match status" value="1"/>
</dbReference>
<dbReference type="Gene3D" id="3.30.420.10">
    <property type="entry name" value="Ribonuclease H-like superfamily/Ribonuclease H"/>
    <property type="match status" value="1"/>
</dbReference>
<protein>
    <recommendedName>
        <fullName evidence="8">3'-5' exonuclease</fullName>
    </recommendedName>
    <alternativeName>
        <fullName evidence="9">Werner Syndrome-like exonuclease</fullName>
    </alternativeName>
</protein>
<keyword evidence="4" id="KW-0378">Hydrolase</keyword>
<dbReference type="InterPro" id="IPR051132">
    <property type="entry name" value="3-5_Exonuclease_domain"/>
</dbReference>
<dbReference type="PROSITE" id="PS50102">
    <property type="entry name" value="RRM"/>
    <property type="match status" value="1"/>
</dbReference>
<dbReference type="EMBL" id="HBGA01121983">
    <property type="protein sequence ID" value="CAD9033795.1"/>
    <property type="molecule type" value="Transcribed_RNA"/>
</dbReference>
<comment type="subcellular location">
    <subcellularLocation>
        <location evidence="1">Nucleus</location>
    </subcellularLocation>
</comment>
<dbReference type="InterPro" id="IPR012677">
    <property type="entry name" value="Nucleotide-bd_a/b_plait_sf"/>
</dbReference>
<keyword evidence="7" id="KW-0539">Nucleus</keyword>
<evidence type="ECO:0000256" key="1">
    <source>
        <dbReference type="ARBA" id="ARBA00004123"/>
    </source>
</evidence>
<evidence type="ECO:0000256" key="6">
    <source>
        <dbReference type="ARBA" id="ARBA00022842"/>
    </source>
</evidence>
<dbReference type="GO" id="GO:0006139">
    <property type="term" value="P:nucleobase-containing compound metabolic process"/>
    <property type="evidence" value="ECO:0007669"/>
    <property type="project" value="InterPro"/>
</dbReference>
<evidence type="ECO:0000256" key="9">
    <source>
        <dbReference type="ARBA" id="ARBA00042761"/>
    </source>
</evidence>
<evidence type="ECO:0000313" key="13">
    <source>
        <dbReference type="EMBL" id="CAD9033795.1"/>
    </source>
</evidence>
<accession>A0A7S1J658</accession>
<gene>
    <name evidence="13" type="ORF">EGYM00392_LOCUS44944</name>
</gene>
<evidence type="ECO:0000256" key="5">
    <source>
        <dbReference type="ARBA" id="ARBA00022839"/>
    </source>
</evidence>
<evidence type="ECO:0000256" key="2">
    <source>
        <dbReference type="ARBA" id="ARBA00022722"/>
    </source>
</evidence>
<dbReference type="CDD" id="cd00590">
    <property type="entry name" value="RRM_SF"/>
    <property type="match status" value="1"/>
</dbReference>
<organism evidence="13">
    <name type="scientific">Eutreptiella gymnastica</name>
    <dbReference type="NCBI Taxonomy" id="73025"/>
    <lineage>
        <taxon>Eukaryota</taxon>
        <taxon>Discoba</taxon>
        <taxon>Euglenozoa</taxon>
        <taxon>Euglenida</taxon>
        <taxon>Spirocuta</taxon>
        <taxon>Euglenophyceae</taxon>
        <taxon>Eutreptiales</taxon>
        <taxon>Eutreptiaceae</taxon>
        <taxon>Eutreptiella</taxon>
    </lineage>
</organism>
<dbReference type="InterPro" id="IPR000504">
    <property type="entry name" value="RRM_dom"/>
</dbReference>
<keyword evidence="3" id="KW-0479">Metal-binding</keyword>
<feature type="domain" description="RRM" evidence="12">
    <location>
        <begin position="221"/>
        <end position="298"/>
    </location>
</feature>
<dbReference type="GO" id="GO:0046872">
    <property type="term" value="F:metal ion binding"/>
    <property type="evidence" value="ECO:0007669"/>
    <property type="project" value="UniProtKB-KW"/>
</dbReference>
<evidence type="ECO:0000256" key="10">
    <source>
        <dbReference type="PROSITE-ProRule" id="PRU00176"/>
    </source>
</evidence>
<dbReference type="PANTHER" id="PTHR13620:SF109">
    <property type="entry name" value="3'-5' EXONUCLEASE"/>
    <property type="match status" value="1"/>
</dbReference>
<dbReference type="SMART" id="SM00360">
    <property type="entry name" value="RRM"/>
    <property type="match status" value="1"/>
</dbReference>
<dbReference type="GO" id="GO:0003723">
    <property type="term" value="F:RNA binding"/>
    <property type="evidence" value="ECO:0007669"/>
    <property type="project" value="UniProtKB-UniRule"/>
</dbReference>
<reference evidence="13" key="1">
    <citation type="submission" date="2021-01" db="EMBL/GenBank/DDBJ databases">
        <authorList>
            <person name="Corre E."/>
            <person name="Pelletier E."/>
            <person name="Niang G."/>
            <person name="Scheremetjew M."/>
            <person name="Finn R."/>
            <person name="Kale V."/>
            <person name="Holt S."/>
            <person name="Cochrane G."/>
            <person name="Meng A."/>
            <person name="Brown T."/>
            <person name="Cohen L."/>
        </authorList>
    </citation>
    <scope>NUCLEOTIDE SEQUENCE</scope>
    <source>
        <strain evidence="13">NIES-381</strain>
    </source>
</reference>
<keyword evidence="6" id="KW-0460">Magnesium</keyword>
<evidence type="ECO:0000256" key="3">
    <source>
        <dbReference type="ARBA" id="ARBA00022723"/>
    </source>
</evidence>
<dbReference type="GO" id="GO:0008408">
    <property type="term" value="F:3'-5' exonuclease activity"/>
    <property type="evidence" value="ECO:0007669"/>
    <property type="project" value="InterPro"/>
</dbReference>
<dbReference type="Pfam" id="PF00076">
    <property type="entry name" value="RRM_1"/>
    <property type="match status" value="1"/>
</dbReference>
<keyword evidence="5" id="KW-0269">Exonuclease</keyword>
<dbReference type="SUPFAM" id="SSF54928">
    <property type="entry name" value="RNA-binding domain, RBD"/>
    <property type="match status" value="1"/>
</dbReference>
<evidence type="ECO:0000256" key="4">
    <source>
        <dbReference type="ARBA" id="ARBA00022801"/>
    </source>
</evidence>
<name>A0A7S1J658_9EUGL</name>
<dbReference type="InterPro" id="IPR012337">
    <property type="entry name" value="RNaseH-like_sf"/>
</dbReference>
<dbReference type="SUPFAM" id="SSF53098">
    <property type="entry name" value="Ribonuclease H-like"/>
    <property type="match status" value="1"/>
</dbReference>